<name>L5JNX0_PTEAL</name>
<keyword evidence="3 8" id="KW-0251">Elongation factor</keyword>
<gene>
    <name evidence="8" type="ORF">PAL_GLEAN10018606</name>
</gene>
<dbReference type="AlphaFoldDB" id="L5JNX0"/>
<dbReference type="GO" id="GO:0003746">
    <property type="term" value="F:translation elongation factor activity"/>
    <property type="evidence" value="ECO:0007669"/>
    <property type="project" value="UniProtKB-KW"/>
</dbReference>
<dbReference type="FunFam" id="2.40.30.10:FF:000005">
    <property type="entry name" value="Elongation factor 1-alpha"/>
    <property type="match status" value="1"/>
</dbReference>
<dbReference type="InParanoid" id="L5JNX0"/>
<accession>L5JNX0</accession>
<keyword evidence="5" id="KW-0342">GTP-binding</keyword>
<keyword evidence="9" id="KW-1185">Reference proteome</keyword>
<keyword evidence="4" id="KW-0648">Protein biosynthesis</keyword>
<evidence type="ECO:0000313" key="8">
    <source>
        <dbReference type="EMBL" id="ELK00642.1"/>
    </source>
</evidence>
<evidence type="ECO:0000259" key="7">
    <source>
        <dbReference type="Pfam" id="PF22594"/>
    </source>
</evidence>
<evidence type="ECO:0000256" key="5">
    <source>
        <dbReference type="ARBA" id="ARBA00023134"/>
    </source>
</evidence>
<feature type="domain" description="GTP-eEF1A C-terminal" evidence="7">
    <location>
        <begin position="102"/>
        <end position="179"/>
    </location>
</feature>
<dbReference type="Gene3D" id="2.40.30.10">
    <property type="entry name" value="Translation factors"/>
    <property type="match status" value="1"/>
</dbReference>
<dbReference type="Pfam" id="PF22594">
    <property type="entry name" value="GTP-eEF1A_C"/>
    <property type="match status" value="1"/>
</dbReference>
<dbReference type="GO" id="GO:0005525">
    <property type="term" value="F:GTP binding"/>
    <property type="evidence" value="ECO:0007669"/>
    <property type="project" value="UniProtKB-KW"/>
</dbReference>
<evidence type="ECO:0000256" key="4">
    <source>
        <dbReference type="ARBA" id="ARBA00022917"/>
    </source>
</evidence>
<dbReference type="STRING" id="9402.L5JNX0"/>
<dbReference type="Gene3D" id="3.40.50.300">
    <property type="entry name" value="P-loop containing nucleotide triphosphate hydrolases"/>
    <property type="match status" value="1"/>
</dbReference>
<dbReference type="InterPro" id="IPR000795">
    <property type="entry name" value="T_Tr_GTP-bd_dom"/>
</dbReference>
<evidence type="ECO:0000259" key="6">
    <source>
        <dbReference type="Pfam" id="PF00009"/>
    </source>
</evidence>
<dbReference type="PANTHER" id="PTHR23115">
    <property type="entry name" value="TRANSLATION FACTOR"/>
    <property type="match status" value="1"/>
</dbReference>
<evidence type="ECO:0000256" key="1">
    <source>
        <dbReference type="ARBA" id="ARBA00007249"/>
    </source>
</evidence>
<dbReference type="SUPFAM" id="SSF50465">
    <property type="entry name" value="EF-Tu/eEF-1alpha/eIF2-gamma C-terminal domain"/>
    <property type="match status" value="1"/>
</dbReference>
<comment type="similarity">
    <text evidence="1">Belongs to the TRAFAC class translation factor GTPase superfamily. Classic translation factor GTPase family. EF-Tu/EF-1A subfamily.</text>
</comment>
<keyword evidence="2" id="KW-0547">Nucleotide-binding</keyword>
<dbReference type="SUPFAM" id="SSF52540">
    <property type="entry name" value="P-loop containing nucleoside triphosphate hydrolases"/>
    <property type="match status" value="1"/>
</dbReference>
<feature type="domain" description="Tr-type G" evidence="6">
    <location>
        <begin position="11"/>
        <end position="68"/>
    </location>
</feature>
<dbReference type="Proteomes" id="UP000010552">
    <property type="component" value="Unassembled WGS sequence"/>
</dbReference>
<dbReference type="EMBL" id="KB031156">
    <property type="protein sequence ID" value="ELK00642.1"/>
    <property type="molecule type" value="Genomic_DNA"/>
</dbReference>
<dbReference type="InterPro" id="IPR050100">
    <property type="entry name" value="TRAFAC_GTPase_members"/>
</dbReference>
<protein>
    <submittedName>
        <fullName evidence="8">Elongation factor 1-alpha 1</fullName>
    </submittedName>
</protein>
<reference evidence="9" key="1">
    <citation type="journal article" date="2013" name="Science">
        <title>Comparative analysis of bat genomes provides insight into the evolution of flight and immunity.</title>
        <authorList>
            <person name="Zhang G."/>
            <person name="Cowled C."/>
            <person name="Shi Z."/>
            <person name="Huang Z."/>
            <person name="Bishop-Lilly K.A."/>
            <person name="Fang X."/>
            <person name="Wynne J.W."/>
            <person name="Xiong Z."/>
            <person name="Baker M.L."/>
            <person name="Zhao W."/>
            <person name="Tachedjian M."/>
            <person name="Zhu Y."/>
            <person name="Zhou P."/>
            <person name="Jiang X."/>
            <person name="Ng J."/>
            <person name="Yang L."/>
            <person name="Wu L."/>
            <person name="Xiao J."/>
            <person name="Feng Y."/>
            <person name="Chen Y."/>
            <person name="Sun X."/>
            <person name="Zhang Y."/>
            <person name="Marsh G.A."/>
            <person name="Crameri G."/>
            <person name="Broder C.C."/>
            <person name="Frey K.G."/>
            <person name="Wang L.F."/>
            <person name="Wang J."/>
        </authorList>
    </citation>
    <scope>NUCLEOTIDE SEQUENCE [LARGE SCALE GENOMIC DNA]</scope>
</reference>
<dbReference type="InterPro" id="IPR027417">
    <property type="entry name" value="P-loop_NTPase"/>
</dbReference>
<evidence type="ECO:0000256" key="3">
    <source>
        <dbReference type="ARBA" id="ARBA00022768"/>
    </source>
</evidence>
<proteinExistence type="inferred from homology"/>
<evidence type="ECO:0000256" key="2">
    <source>
        <dbReference type="ARBA" id="ARBA00022741"/>
    </source>
</evidence>
<sequence length="180" mass="19338">MGKGSFKYVWVLDKLKAQHERGIICYGNSRTSKYYVTIADAPGHRDFIKNMVKSRADGAVLIVADGVGGFEAGVSEEGQTHVCHGSVADDSKNDSPMEAAGFMAQVTILNHPGRNSAGDVPGLDRHTVHTTCKFAELKKTDHRSGKKLKDVLKCLKSGDAVIVDTVPGKPMCVQSFSDSS</sequence>
<dbReference type="GO" id="GO:0003924">
    <property type="term" value="F:GTPase activity"/>
    <property type="evidence" value="ECO:0007669"/>
    <property type="project" value="InterPro"/>
</dbReference>
<dbReference type="InterPro" id="IPR054696">
    <property type="entry name" value="GTP-eEF1A_C"/>
</dbReference>
<evidence type="ECO:0000313" key="9">
    <source>
        <dbReference type="Proteomes" id="UP000010552"/>
    </source>
</evidence>
<dbReference type="Pfam" id="PF00009">
    <property type="entry name" value="GTP_EFTU"/>
    <property type="match status" value="1"/>
</dbReference>
<organism evidence="8 9">
    <name type="scientific">Pteropus alecto</name>
    <name type="common">Black flying fox</name>
    <dbReference type="NCBI Taxonomy" id="9402"/>
    <lineage>
        <taxon>Eukaryota</taxon>
        <taxon>Metazoa</taxon>
        <taxon>Chordata</taxon>
        <taxon>Craniata</taxon>
        <taxon>Vertebrata</taxon>
        <taxon>Euteleostomi</taxon>
        <taxon>Mammalia</taxon>
        <taxon>Eutheria</taxon>
        <taxon>Laurasiatheria</taxon>
        <taxon>Chiroptera</taxon>
        <taxon>Yinpterochiroptera</taxon>
        <taxon>Pteropodoidea</taxon>
        <taxon>Pteropodidae</taxon>
        <taxon>Pteropodinae</taxon>
        <taxon>Pteropus</taxon>
    </lineage>
</organism>
<dbReference type="InterPro" id="IPR009001">
    <property type="entry name" value="Transl_elong_EF1A/Init_IF2_C"/>
</dbReference>